<dbReference type="InterPro" id="IPR026057">
    <property type="entry name" value="TBL_C"/>
</dbReference>
<dbReference type="PANTHER" id="PTHR32285">
    <property type="entry name" value="PROTEIN TRICHOME BIREFRINGENCE-LIKE 9-RELATED"/>
    <property type="match status" value="1"/>
</dbReference>
<dbReference type="Proteomes" id="UP001642487">
    <property type="component" value="Chromosome 6"/>
</dbReference>
<reference evidence="3 4" key="1">
    <citation type="submission" date="2024-03" db="EMBL/GenBank/DDBJ databases">
        <authorList>
            <person name="Gkanogiannis A."/>
            <person name="Becerra Lopez-Lavalle L."/>
        </authorList>
    </citation>
    <scope>NUCLEOTIDE SEQUENCE [LARGE SCALE GENOMIC DNA]</scope>
</reference>
<proteinExistence type="inferred from homology"/>
<dbReference type="InterPro" id="IPR029962">
    <property type="entry name" value="TBL"/>
</dbReference>
<evidence type="ECO:0000259" key="2">
    <source>
        <dbReference type="Pfam" id="PF13839"/>
    </source>
</evidence>
<dbReference type="PANTHER" id="PTHR32285:SF30">
    <property type="entry name" value="PROTEIN TRICHOME BIREFRINGENCE-LIKE 42"/>
    <property type="match status" value="1"/>
</dbReference>
<protein>
    <recommendedName>
        <fullName evidence="2">Trichome birefringence-like C-terminal domain-containing protein</fullName>
    </recommendedName>
</protein>
<feature type="domain" description="Trichome birefringence-like C-terminal" evidence="2">
    <location>
        <begin position="8"/>
        <end position="144"/>
    </location>
</feature>
<keyword evidence="4" id="KW-1185">Reference proteome</keyword>
<evidence type="ECO:0000256" key="1">
    <source>
        <dbReference type="ARBA" id="ARBA00007727"/>
    </source>
</evidence>
<dbReference type="Pfam" id="PF13839">
    <property type="entry name" value="PC-Esterase"/>
    <property type="match status" value="1"/>
</dbReference>
<comment type="similarity">
    <text evidence="1">Belongs to the PC-esterase family. TBL subfamily.</text>
</comment>
<name>A0ABP0YZ71_9ROSI</name>
<sequence length="149" mass="16626">MGFLLSRKQMDRMEALKIGLTTWGKWLDSNIDPSKTTVFFQGVSAVHIDGKDWGEASTKNCQGEKEPIKGSRYPGQVVSFEGEAIVKSVLNDVATPVYLLDITLLTQLRKDGHPSNYTPNSILLDCSHWCLPGVPDIWNLILFATLFQN</sequence>
<evidence type="ECO:0000313" key="3">
    <source>
        <dbReference type="EMBL" id="CAK9324336.1"/>
    </source>
</evidence>
<accession>A0ABP0YZ71</accession>
<dbReference type="EMBL" id="OZ021740">
    <property type="protein sequence ID" value="CAK9324336.1"/>
    <property type="molecule type" value="Genomic_DNA"/>
</dbReference>
<evidence type="ECO:0000313" key="4">
    <source>
        <dbReference type="Proteomes" id="UP001642487"/>
    </source>
</evidence>
<organism evidence="3 4">
    <name type="scientific">Citrullus colocynthis</name>
    <name type="common">colocynth</name>
    <dbReference type="NCBI Taxonomy" id="252529"/>
    <lineage>
        <taxon>Eukaryota</taxon>
        <taxon>Viridiplantae</taxon>
        <taxon>Streptophyta</taxon>
        <taxon>Embryophyta</taxon>
        <taxon>Tracheophyta</taxon>
        <taxon>Spermatophyta</taxon>
        <taxon>Magnoliopsida</taxon>
        <taxon>eudicotyledons</taxon>
        <taxon>Gunneridae</taxon>
        <taxon>Pentapetalae</taxon>
        <taxon>rosids</taxon>
        <taxon>fabids</taxon>
        <taxon>Cucurbitales</taxon>
        <taxon>Cucurbitaceae</taxon>
        <taxon>Benincaseae</taxon>
        <taxon>Citrullus</taxon>
    </lineage>
</organism>
<gene>
    <name evidence="3" type="ORF">CITCOLO1_LOCUS16570</name>
</gene>